<sequence length="205" mass="23936">MLYPVQSANKGADHWLNVGHARWTDVRIGDIILERSLINYKLLIEAFHLMRSRKAQLREEWKRQNPSRGRQLSFLPYEWTDTQIKQCRYEVGAWKELATFELTTTGEVLPDSPVNRRLVLRRDYVGRTDYWEEPLMTYISVASGRRVALRTTDIVLPETEYVYSRLAYFFAATEAADWQVSRGIVSVPRVPDSKPETEISQRNLA</sequence>
<protein>
    <submittedName>
        <fullName evidence="1">Uncharacterized protein</fullName>
    </submittedName>
</protein>
<dbReference type="EMBL" id="JANBVN010000009">
    <property type="protein sequence ID" value="KAJ9164801.1"/>
    <property type="molecule type" value="Genomic_DNA"/>
</dbReference>
<evidence type="ECO:0000313" key="1">
    <source>
        <dbReference type="EMBL" id="KAJ9164801.1"/>
    </source>
</evidence>
<name>A0AA38SJ55_9PEZI</name>
<reference evidence="1" key="1">
    <citation type="submission" date="2022-07" db="EMBL/GenBank/DDBJ databases">
        <title>Fungi with potential for degradation of polypropylene.</title>
        <authorList>
            <person name="Gostincar C."/>
        </authorList>
    </citation>
    <scope>NUCLEOTIDE SEQUENCE</scope>
    <source>
        <strain evidence="1">EXF-13287</strain>
    </source>
</reference>
<proteinExistence type="predicted"/>
<gene>
    <name evidence="1" type="ORF">NKR19_g1055</name>
</gene>
<accession>A0AA38SJ55</accession>
<comment type="caution">
    <text evidence="1">The sequence shown here is derived from an EMBL/GenBank/DDBJ whole genome shotgun (WGS) entry which is preliminary data.</text>
</comment>
<keyword evidence="2" id="KW-1185">Reference proteome</keyword>
<dbReference type="Proteomes" id="UP001174691">
    <property type="component" value="Unassembled WGS sequence"/>
</dbReference>
<evidence type="ECO:0000313" key="2">
    <source>
        <dbReference type="Proteomes" id="UP001174691"/>
    </source>
</evidence>
<dbReference type="AlphaFoldDB" id="A0AA38SJ55"/>
<organism evidence="1 2">
    <name type="scientific">Coniochaeta hoffmannii</name>
    <dbReference type="NCBI Taxonomy" id="91930"/>
    <lineage>
        <taxon>Eukaryota</taxon>
        <taxon>Fungi</taxon>
        <taxon>Dikarya</taxon>
        <taxon>Ascomycota</taxon>
        <taxon>Pezizomycotina</taxon>
        <taxon>Sordariomycetes</taxon>
        <taxon>Sordariomycetidae</taxon>
        <taxon>Coniochaetales</taxon>
        <taxon>Coniochaetaceae</taxon>
        <taxon>Coniochaeta</taxon>
    </lineage>
</organism>